<organism evidence="18 19">
    <name type="scientific">Angomonas deanei</name>
    <dbReference type="NCBI Taxonomy" id="59799"/>
    <lineage>
        <taxon>Eukaryota</taxon>
        <taxon>Discoba</taxon>
        <taxon>Euglenozoa</taxon>
        <taxon>Kinetoplastea</taxon>
        <taxon>Metakinetoplastina</taxon>
        <taxon>Trypanosomatida</taxon>
        <taxon>Trypanosomatidae</taxon>
        <taxon>Strigomonadinae</taxon>
        <taxon>Angomonas</taxon>
    </lineage>
</organism>
<dbReference type="Pfam" id="PF01457">
    <property type="entry name" value="Peptidase_M8"/>
    <property type="match status" value="1"/>
</dbReference>
<keyword evidence="12" id="KW-0865">Zymogen</keyword>
<keyword evidence="7 17" id="KW-0378">Hydrolase</keyword>
<feature type="binding site" evidence="16">
    <location>
        <position position="235"/>
    </location>
    <ligand>
        <name>Zn(2+)</name>
        <dbReference type="ChEBI" id="CHEBI:29105"/>
        <note>catalytic</note>
    </ligand>
</feature>
<evidence type="ECO:0000256" key="14">
    <source>
        <dbReference type="ARBA" id="ARBA00023180"/>
    </source>
</evidence>
<dbReference type="PANTHER" id="PTHR10942:SF0">
    <property type="entry name" value="LEISHMANOLYSIN-LIKE PEPTIDASE"/>
    <property type="match status" value="1"/>
</dbReference>
<evidence type="ECO:0000313" key="19">
    <source>
        <dbReference type="Proteomes" id="UP000515908"/>
    </source>
</evidence>
<evidence type="ECO:0000256" key="11">
    <source>
        <dbReference type="ARBA" id="ARBA00023136"/>
    </source>
</evidence>
<proteinExistence type="inferred from homology"/>
<dbReference type="AlphaFoldDB" id="A0A7G2CD69"/>
<comment type="catalytic activity">
    <reaction evidence="1">
        <text>Preference for hydrophobic residues at P1 and P1' and basic residues at P2' and P3'. A model nonapeptide is cleaved at -Ala-Tyr-|-Leu-Lys-Lys-.</text>
        <dbReference type="EC" id="3.4.24.36"/>
    </reaction>
</comment>
<dbReference type="InterPro" id="IPR001577">
    <property type="entry name" value="Peptidase_M8"/>
</dbReference>
<evidence type="ECO:0000256" key="17">
    <source>
        <dbReference type="RuleBase" id="RU366077"/>
    </source>
</evidence>
<keyword evidence="11" id="KW-0472">Membrane</keyword>
<dbReference type="PRINTS" id="PR00782">
    <property type="entry name" value="LSHMANOLYSIN"/>
</dbReference>
<feature type="signal peptide" evidence="17">
    <location>
        <begin position="1"/>
        <end position="23"/>
    </location>
</feature>
<keyword evidence="9" id="KW-0130">Cell adhesion</keyword>
<keyword evidence="14" id="KW-0325">Glycoprotein</keyword>
<keyword evidence="19" id="KW-1185">Reference proteome</keyword>
<evidence type="ECO:0000256" key="9">
    <source>
        <dbReference type="ARBA" id="ARBA00022889"/>
    </source>
</evidence>
<accession>A0A7G2CD69</accession>
<dbReference type="PANTHER" id="PTHR10942">
    <property type="entry name" value="LEISHMANOLYSIN-LIKE PEPTIDASE"/>
    <property type="match status" value="1"/>
</dbReference>
<keyword evidence="6 17" id="KW-0732">Signal</keyword>
<dbReference type="GO" id="GO:0006508">
    <property type="term" value="P:proteolysis"/>
    <property type="evidence" value="ECO:0007669"/>
    <property type="project" value="UniProtKB-KW"/>
</dbReference>
<name>A0A7G2CD69_9TRYP</name>
<dbReference type="EC" id="3.4.24.-" evidence="17"/>
<keyword evidence="13" id="KW-1015">Disulfide bond</keyword>
<reference evidence="18 19" key="1">
    <citation type="submission" date="2020-08" db="EMBL/GenBank/DDBJ databases">
        <authorList>
            <person name="Newling K."/>
            <person name="Davey J."/>
            <person name="Forrester S."/>
        </authorList>
    </citation>
    <scope>NUCLEOTIDE SEQUENCE [LARGE SCALE GENOMIC DNA]</scope>
    <source>
        <strain evidence="19">Crithidia deanei Carvalho (ATCC PRA-265)</strain>
    </source>
</reference>
<keyword evidence="8 16" id="KW-0862">Zinc</keyword>
<dbReference type="Proteomes" id="UP000515908">
    <property type="component" value="Chromosome 07"/>
</dbReference>
<gene>
    <name evidence="18" type="ORF">ADEAN_000427200</name>
</gene>
<dbReference type="GO" id="GO:0016020">
    <property type="term" value="C:membrane"/>
    <property type="evidence" value="ECO:0007669"/>
    <property type="project" value="UniProtKB-SubCell"/>
</dbReference>
<dbReference type="GO" id="GO:0004222">
    <property type="term" value="F:metalloendopeptidase activity"/>
    <property type="evidence" value="ECO:0007669"/>
    <property type="project" value="UniProtKB-UniRule"/>
</dbReference>
<dbReference type="GO" id="GO:0005737">
    <property type="term" value="C:cytoplasm"/>
    <property type="evidence" value="ECO:0007669"/>
    <property type="project" value="TreeGrafter"/>
</dbReference>
<comment type="subcellular location">
    <subcellularLocation>
        <location evidence="2">Membrane</location>
    </subcellularLocation>
</comment>
<keyword evidence="4 17" id="KW-0645">Protease</keyword>
<dbReference type="SUPFAM" id="SSF55486">
    <property type="entry name" value="Metalloproteases ('zincins'), catalytic domain"/>
    <property type="match status" value="1"/>
</dbReference>
<evidence type="ECO:0000256" key="12">
    <source>
        <dbReference type="ARBA" id="ARBA00023145"/>
    </source>
</evidence>
<dbReference type="VEuPathDB" id="TriTrypDB:ADEAN_000427200"/>
<dbReference type="EMBL" id="LR877151">
    <property type="protein sequence ID" value="CAD2216794.1"/>
    <property type="molecule type" value="Genomic_DNA"/>
</dbReference>
<dbReference type="Gene3D" id="3.10.170.20">
    <property type="match status" value="1"/>
</dbReference>
<protein>
    <recommendedName>
        <fullName evidence="17">Leishmanolysin-like peptidase</fullName>
        <ecNumber evidence="17">3.4.24.-</ecNumber>
    </recommendedName>
</protein>
<keyword evidence="10 16" id="KW-0482">Metalloprotease</keyword>
<feature type="binding site" evidence="16">
    <location>
        <position position="231"/>
    </location>
    <ligand>
        <name>Zn(2+)</name>
        <dbReference type="ChEBI" id="CHEBI:29105"/>
        <note>catalytic</note>
    </ligand>
</feature>
<evidence type="ECO:0000256" key="1">
    <source>
        <dbReference type="ARBA" id="ARBA00001249"/>
    </source>
</evidence>
<sequence length="468" mass="51803">MYFFRVYVWLLLLASVLLLDASATRDVSRRSDEGYMVATPIEDGKEFVPRSALTASTEEKQNFQPIRIHFDTSMLHNRTATCRQLSQMVSDGLGTSVICREEDLLTAEKRDYMELQILPRVKEMVEQLLLVRPLTSALRIPTGICGSYIHIPPEHASMGVKKVDFIVYVVSVPMAVVSSNTIAWGGSCGTIQHSRPAVARANLVPKHVRLPNASAGLLDGDVERYSRAILHEVFHCLGFSPRYLEKMTDASGGFSAPDILSTARAYFNCSAMSRIPLENEGGEGSAGAHWERSILKEEIMSGVIPEGVYPKITNFTLSVFQLMPFYAVNFSFSERMEWGYQAGSAFLKSKCGSSASMTEEVQQAVTQSRPLHRDMVSQLKHWCTGDLYKSLLLTNSSSPYTRSSPFQCNVGRTGMGRCSKGGSLLIKDCNTVDITDVMCRQSGLNEHVNDFSAQTHSIVYQGPQSSCL</sequence>
<feature type="binding site" evidence="16">
    <location>
        <position position="289"/>
    </location>
    <ligand>
        <name>Zn(2+)</name>
        <dbReference type="ChEBI" id="CHEBI:29105"/>
        <note>catalytic</note>
    </ligand>
</feature>
<dbReference type="OrthoDB" id="262619at2759"/>
<comment type="similarity">
    <text evidence="3 17">Belongs to the peptidase M8 family.</text>
</comment>
<evidence type="ECO:0000256" key="15">
    <source>
        <dbReference type="PIRSR" id="PIRSR601577-1"/>
    </source>
</evidence>
<dbReference type="Gene3D" id="3.90.132.10">
    <property type="entry name" value="Leishmanolysin , domain 2"/>
    <property type="match status" value="1"/>
</dbReference>
<evidence type="ECO:0000256" key="3">
    <source>
        <dbReference type="ARBA" id="ARBA00005860"/>
    </source>
</evidence>
<keyword evidence="5 16" id="KW-0479">Metal-binding</keyword>
<evidence type="ECO:0000256" key="6">
    <source>
        <dbReference type="ARBA" id="ARBA00022729"/>
    </source>
</evidence>
<evidence type="ECO:0000256" key="13">
    <source>
        <dbReference type="ARBA" id="ARBA00023157"/>
    </source>
</evidence>
<dbReference type="GO" id="GO:0046872">
    <property type="term" value="F:metal ion binding"/>
    <property type="evidence" value="ECO:0007669"/>
    <property type="project" value="UniProtKB-KW"/>
</dbReference>
<evidence type="ECO:0000256" key="2">
    <source>
        <dbReference type="ARBA" id="ARBA00004370"/>
    </source>
</evidence>
<evidence type="ECO:0000256" key="7">
    <source>
        <dbReference type="ARBA" id="ARBA00022801"/>
    </source>
</evidence>
<dbReference type="GO" id="GO:0007155">
    <property type="term" value="P:cell adhesion"/>
    <property type="evidence" value="ECO:0007669"/>
    <property type="project" value="UniProtKB-KW"/>
</dbReference>
<feature type="active site" evidence="15">
    <location>
        <position position="232"/>
    </location>
</feature>
<evidence type="ECO:0000256" key="5">
    <source>
        <dbReference type="ARBA" id="ARBA00022723"/>
    </source>
</evidence>
<feature type="chain" id="PRO_5029035888" description="Leishmanolysin-like peptidase" evidence="17">
    <location>
        <begin position="24"/>
        <end position="468"/>
    </location>
</feature>
<evidence type="ECO:0000256" key="8">
    <source>
        <dbReference type="ARBA" id="ARBA00022833"/>
    </source>
</evidence>
<evidence type="ECO:0000256" key="4">
    <source>
        <dbReference type="ARBA" id="ARBA00022670"/>
    </source>
</evidence>
<comment type="cofactor">
    <cofactor evidence="16 17">
        <name>Zn(2+)</name>
        <dbReference type="ChEBI" id="CHEBI:29105"/>
    </cofactor>
    <text evidence="16 17">Binds 1 zinc ion per subunit.</text>
</comment>
<evidence type="ECO:0000313" key="18">
    <source>
        <dbReference type="EMBL" id="CAD2216794.1"/>
    </source>
</evidence>
<evidence type="ECO:0000256" key="10">
    <source>
        <dbReference type="ARBA" id="ARBA00023049"/>
    </source>
</evidence>
<evidence type="ECO:0000256" key="16">
    <source>
        <dbReference type="PIRSR" id="PIRSR601577-2"/>
    </source>
</evidence>